<reference evidence="1 2" key="1">
    <citation type="journal article" date="2012" name="J. Bacteriol.">
        <title>Draft Genome Sequence of Novosphingobium nitrogenifigens Y88T.</title>
        <authorList>
            <person name="Strabala T.J."/>
            <person name="Macdonald L."/>
            <person name="Liu V."/>
            <person name="Smit A.M."/>
        </authorList>
    </citation>
    <scope>NUCLEOTIDE SEQUENCE [LARGE SCALE GENOMIC DNA]</scope>
    <source>
        <strain evidence="1 2">DSM 19370</strain>
    </source>
</reference>
<keyword evidence="2" id="KW-1185">Reference proteome</keyword>
<accession>F1Z9P9</accession>
<evidence type="ECO:0000313" key="1">
    <source>
        <dbReference type="EMBL" id="EGD58693.1"/>
    </source>
</evidence>
<dbReference type="STRING" id="983920.Y88_0750"/>
<evidence type="ECO:0000313" key="2">
    <source>
        <dbReference type="Proteomes" id="UP000004728"/>
    </source>
</evidence>
<gene>
    <name evidence="1" type="ORF">Y88_0750</name>
</gene>
<comment type="caution">
    <text evidence="1">The sequence shown here is derived from an EMBL/GenBank/DDBJ whole genome shotgun (WGS) entry which is preliminary data.</text>
</comment>
<dbReference type="Proteomes" id="UP000004728">
    <property type="component" value="Unassembled WGS sequence"/>
</dbReference>
<dbReference type="HOGENOM" id="CLU_3293286_0_0_5"/>
<dbReference type="AlphaFoldDB" id="F1Z9P9"/>
<dbReference type="EMBL" id="AEWJ01000041">
    <property type="protein sequence ID" value="EGD58693.1"/>
    <property type="molecule type" value="Genomic_DNA"/>
</dbReference>
<protein>
    <submittedName>
        <fullName evidence="1">Uncharacterized protein</fullName>
    </submittedName>
</protein>
<organism evidence="1 2">
    <name type="scientific">Novosphingobium nitrogenifigens DSM 19370</name>
    <dbReference type="NCBI Taxonomy" id="983920"/>
    <lineage>
        <taxon>Bacteria</taxon>
        <taxon>Pseudomonadati</taxon>
        <taxon>Pseudomonadota</taxon>
        <taxon>Alphaproteobacteria</taxon>
        <taxon>Sphingomonadales</taxon>
        <taxon>Sphingomonadaceae</taxon>
        <taxon>Novosphingobium</taxon>
    </lineage>
</organism>
<proteinExistence type="predicted"/>
<name>F1Z9P9_9SPHN</name>
<sequence length="40" mass="4546">MFDGRGVLDGRRMPVPRDQAEPRKFGLLIWSMISSCQTHG</sequence>
<dbReference type="InParanoid" id="F1Z9P9"/>